<keyword evidence="1" id="KW-1133">Transmembrane helix</keyword>
<dbReference type="EMBL" id="LT670818">
    <property type="protein sequence ID" value="SHH13112.1"/>
    <property type="molecule type" value="Genomic_DNA"/>
</dbReference>
<evidence type="ECO:0000256" key="1">
    <source>
        <dbReference type="SAM" id="Phobius"/>
    </source>
</evidence>
<protein>
    <submittedName>
        <fullName evidence="2">Uncharacterized protein</fullName>
    </submittedName>
</protein>
<proteinExistence type="predicted"/>
<evidence type="ECO:0000313" key="3">
    <source>
        <dbReference type="Proteomes" id="UP000190675"/>
    </source>
</evidence>
<keyword evidence="1" id="KW-0812">Transmembrane</keyword>
<dbReference type="AlphaFoldDB" id="A0A1M5QGC3"/>
<sequence>MPDKQINSEGVMAGLYLGIAVGGVNALVAMGLVIAFM</sequence>
<organism evidence="2 3">
    <name type="scientific">Bradyrhizobium erythrophlei</name>
    <dbReference type="NCBI Taxonomy" id="1437360"/>
    <lineage>
        <taxon>Bacteria</taxon>
        <taxon>Pseudomonadati</taxon>
        <taxon>Pseudomonadota</taxon>
        <taxon>Alphaproteobacteria</taxon>
        <taxon>Hyphomicrobiales</taxon>
        <taxon>Nitrobacteraceae</taxon>
        <taxon>Bradyrhizobium</taxon>
    </lineage>
</organism>
<evidence type="ECO:0000313" key="2">
    <source>
        <dbReference type="EMBL" id="SHH13112.1"/>
    </source>
</evidence>
<gene>
    <name evidence="2" type="ORF">SAMN05444169_5920</name>
</gene>
<reference evidence="2 3" key="1">
    <citation type="submission" date="2016-11" db="EMBL/GenBank/DDBJ databases">
        <authorList>
            <person name="Jaros S."/>
            <person name="Januszkiewicz K."/>
            <person name="Wedrychowicz H."/>
        </authorList>
    </citation>
    <scope>NUCLEOTIDE SEQUENCE [LARGE SCALE GENOMIC DNA]</scope>
    <source>
        <strain evidence="2 3">GAS242</strain>
    </source>
</reference>
<name>A0A1M5QGC3_9BRAD</name>
<feature type="transmembrane region" description="Helical" evidence="1">
    <location>
        <begin position="12"/>
        <end position="36"/>
    </location>
</feature>
<keyword evidence="1" id="KW-0472">Membrane</keyword>
<dbReference type="Proteomes" id="UP000190675">
    <property type="component" value="Chromosome I"/>
</dbReference>
<accession>A0A1M5QGC3</accession>